<dbReference type="InterPro" id="IPR009050">
    <property type="entry name" value="Globin-like_sf"/>
</dbReference>
<dbReference type="Pfam" id="PF09313">
    <property type="entry name" value="TehB-like"/>
    <property type="match status" value="1"/>
</dbReference>
<dbReference type="GO" id="GO:0019825">
    <property type="term" value="F:oxygen binding"/>
    <property type="evidence" value="ECO:0007669"/>
    <property type="project" value="InterPro"/>
</dbReference>
<dbReference type="CDD" id="cd08916">
    <property type="entry name" value="TrHb3_P"/>
    <property type="match status" value="1"/>
</dbReference>
<organism evidence="3 4">
    <name type="scientific">Caulobacter flavus</name>
    <dbReference type="NCBI Taxonomy" id="1679497"/>
    <lineage>
        <taxon>Bacteria</taxon>
        <taxon>Pseudomonadati</taxon>
        <taxon>Pseudomonadota</taxon>
        <taxon>Alphaproteobacteria</taxon>
        <taxon>Caulobacterales</taxon>
        <taxon>Caulobacteraceae</taxon>
        <taxon>Caulobacter</taxon>
    </lineage>
</organism>
<evidence type="ECO:0000313" key="3">
    <source>
        <dbReference type="EMBL" id="PLR21168.1"/>
    </source>
</evidence>
<evidence type="ECO:0000313" key="5">
    <source>
        <dbReference type="Proteomes" id="UP000281192"/>
    </source>
</evidence>
<reference evidence="2 5" key="2">
    <citation type="submission" date="2018-01" db="EMBL/GenBank/DDBJ databases">
        <title>Complete genome sequence of Caulobacter flavus RHGG3.</title>
        <authorList>
            <person name="Yang E."/>
        </authorList>
    </citation>
    <scope>NUCLEOTIDE SEQUENCE [LARGE SCALE GENOMIC DNA]</scope>
    <source>
        <strain evidence="2 5">RHGG3</strain>
    </source>
</reference>
<dbReference type="AlphaFoldDB" id="A0A2N5D511"/>
<dbReference type="EMBL" id="CP026100">
    <property type="protein sequence ID" value="AYV47141.1"/>
    <property type="molecule type" value="Genomic_DNA"/>
</dbReference>
<feature type="domain" description="TehB/YeaR-like" evidence="1">
    <location>
        <begin position="133"/>
        <end position="208"/>
    </location>
</feature>
<evidence type="ECO:0000313" key="2">
    <source>
        <dbReference type="EMBL" id="AYV47141.1"/>
    </source>
</evidence>
<dbReference type="KEGG" id="cfh:C1707_13205"/>
<dbReference type="SUPFAM" id="SSF46458">
    <property type="entry name" value="Globin-like"/>
    <property type="match status" value="1"/>
</dbReference>
<dbReference type="SUPFAM" id="SSF51197">
    <property type="entry name" value="Clavaminate synthase-like"/>
    <property type="match status" value="1"/>
</dbReference>
<dbReference type="InterPro" id="IPR014710">
    <property type="entry name" value="RmlC-like_jellyroll"/>
</dbReference>
<sequence>MSANPVFDFDDTVLPALLTSFYAAVRADPRLGPVFADAVEDWDEHLDRLADFWSSVMRASARYKGNPLAAHMKHVERIEPEMFDRWLALWREATDAFVPPRHAAELQEKAERMARNLNGALESRRPAPDAPYRSTPVFDETTLPEGLRRDHSTRAGVWGVIRLIEGRLVLHYDDADTPSLELSPGVTGLVRPQQIHRVEPLGPIRMQVDFYDREPALAA</sequence>
<dbReference type="RefSeq" id="WP_101711228.1">
    <property type="nucleotide sequence ID" value="NZ_CP026100.1"/>
</dbReference>
<keyword evidence="5" id="KW-1185">Reference proteome</keyword>
<dbReference type="Gene3D" id="1.10.490.10">
    <property type="entry name" value="Globins"/>
    <property type="match status" value="1"/>
</dbReference>
<dbReference type="OrthoDB" id="25954at2"/>
<dbReference type="Gene3D" id="2.60.120.10">
    <property type="entry name" value="Jelly Rolls"/>
    <property type="match status" value="1"/>
</dbReference>
<proteinExistence type="predicted"/>
<protein>
    <submittedName>
        <fullName evidence="3">Hemoglobin like protein</fullName>
    </submittedName>
</protein>
<accession>A0A2N5D511</accession>
<dbReference type="Proteomes" id="UP000234483">
    <property type="component" value="Unassembled WGS sequence"/>
</dbReference>
<dbReference type="InterPro" id="IPR015392">
    <property type="entry name" value="TehB/YeaR-like_dom"/>
</dbReference>
<evidence type="ECO:0000259" key="1">
    <source>
        <dbReference type="Pfam" id="PF09313"/>
    </source>
</evidence>
<dbReference type="Proteomes" id="UP000281192">
    <property type="component" value="Chromosome"/>
</dbReference>
<name>A0A2N5D511_9CAUL</name>
<dbReference type="EMBL" id="PJRQ01000003">
    <property type="protein sequence ID" value="PLR21168.1"/>
    <property type="molecule type" value="Genomic_DNA"/>
</dbReference>
<dbReference type="GO" id="GO:0020037">
    <property type="term" value="F:heme binding"/>
    <property type="evidence" value="ECO:0007669"/>
    <property type="project" value="InterPro"/>
</dbReference>
<evidence type="ECO:0000313" key="4">
    <source>
        <dbReference type="Proteomes" id="UP000234483"/>
    </source>
</evidence>
<dbReference type="InterPro" id="IPR012292">
    <property type="entry name" value="Globin/Proto"/>
</dbReference>
<gene>
    <name evidence="2" type="ORF">C1707_13205</name>
    <name evidence="3" type="ORF">CFHF_01295</name>
</gene>
<reference evidence="3 4" key="1">
    <citation type="submission" date="2017-12" db="EMBL/GenBank/DDBJ databases">
        <title>The genome sequence of Caulobacter flavus CGMCC1 15093.</title>
        <authorList>
            <person name="Gao J."/>
            <person name="Mao X."/>
            <person name="Sun J."/>
        </authorList>
    </citation>
    <scope>NUCLEOTIDE SEQUENCE [LARGE SCALE GENOMIC DNA]</scope>
    <source>
        <strain evidence="3 4">CGMCC1 15093</strain>
    </source>
</reference>